<protein>
    <submittedName>
        <fullName evidence="2">Uncharacterized protein</fullName>
    </submittedName>
</protein>
<dbReference type="Proteomes" id="UP001428290">
    <property type="component" value="Unassembled WGS sequence"/>
</dbReference>
<evidence type="ECO:0000313" key="3">
    <source>
        <dbReference type="Proteomes" id="UP001428290"/>
    </source>
</evidence>
<sequence length="196" mass="21706">MKSIAIEFGTKDGPKIIDTPLIKVRGKTIVMENTIYAIPNIAAIQVVDLSQRTPFPLISILLLFVAGLLLYQENMVYLFTRFDSDLSPRLLLSIGIIGISIFLLMRIGRYLKNRIVYNYGLFLLTNAGPAGSTVVESRNKEFLEEVAVVLYTIMNDDDYKDLNVNVDSRTITTVESSTGVVINNGALSGSVVNRIN</sequence>
<keyword evidence="3" id="KW-1185">Reference proteome</keyword>
<keyword evidence="1" id="KW-1133">Transmembrane helix</keyword>
<evidence type="ECO:0000256" key="1">
    <source>
        <dbReference type="SAM" id="Phobius"/>
    </source>
</evidence>
<evidence type="ECO:0000313" key="2">
    <source>
        <dbReference type="EMBL" id="GAA5531157.1"/>
    </source>
</evidence>
<reference evidence="2 3" key="1">
    <citation type="submission" date="2024-02" db="EMBL/GenBank/DDBJ databases">
        <title>Herpetosiphon gulosus NBRC 112829.</title>
        <authorList>
            <person name="Ichikawa N."/>
            <person name="Katano-Makiyama Y."/>
            <person name="Hidaka K."/>
        </authorList>
    </citation>
    <scope>NUCLEOTIDE SEQUENCE [LARGE SCALE GENOMIC DNA]</scope>
    <source>
        <strain evidence="2 3">NBRC 112829</strain>
    </source>
</reference>
<accession>A0ABP9X6Z5</accession>
<gene>
    <name evidence="2" type="ORF">Hgul01_04982</name>
</gene>
<keyword evidence="1" id="KW-0472">Membrane</keyword>
<keyword evidence="1" id="KW-0812">Transmembrane</keyword>
<name>A0ABP9X6Z5_9CHLR</name>
<dbReference type="EMBL" id="BAABRU010000034">
    <property type="protein sequence ID" value="GAA5531157.1"/>
    <property type="molecule type" value="Genomic_DNA"/>
</dbReference>
<comment type="caution">
    <text evidence="2">The sequence shown here is derived from an EMBL/GenBank/DDBJ whole genome shotgun (WGS) entry which is preliminary data.</text>
</comment>
<proteinExistence type="predicted"/>
<feature type="transmembrane region" description="Helical" evidence="1">
    <location>
        <begin position="86"/>
        <end position="105"/>
    </location>
</feature>
<feature type="transmembrane region" description="Helical" evidence="1">
    <location>
        <begin position="54"/>
        <end position="71"/>
    </location>
</feature>
<organism evidence="2 3">
    <name type="scientific">Herpetosiphon gulosus</name>
    <dbReference type="NCBI Taxonomy" id="1973496"/>
    <lineage>
        <taxon>Bacteria</taxon>
        <taxon>Bacillati</taxon>
        <taxon>Chloroflexota</taxon>
        <taxon>Chloroflexia</taxon>
        <taxon>Herpetosiphonales</taxon>
        <taxon>Herpetosiphonaceae</taxon>
        <taxon>Herpetosiphon</taxon>
    </lineage>
</organism>
<dbReference type="RefSeq" id="WP_345724735.1">
    <property type="nucleotide sequence ID" value="NZ_BAABRU010000034.1"/>
</dbReference>